<accession>A0ABS7AT99</accession>
<feature type="transmembrane region" description="Helical" evidence="1">
    <location>
        <begin position="7"/>
        <end position="26"/>
    </location>
</feature>
<keyword evidence="1" id="KW-0472">Membrane</keyword>
<sequence length="177" mass="20246">MKIIKIIGRSIIAFILLIPIIVRIPVEHIAIHINTTKGLKEDFVEEKTAQIYVGSYPEYPGWCIYGKDGVMFEFDKDHHMDFIFITGNFPDKLNYDLVENTFVLNGKYLGEKKYKNISAGCFYVESWGTLGDVKRSKGDCENFSKSSLTILDKVFTDPILVHSLDEFEDVGYSKITE</sequence>
<comment type="caution">
    <text evidence="2">The sequence shown here is derived from an EMBL/GenBank/DDBJ whole genome shotgun (WGS) entry which is preliminary data.</text>
</comment>
<evidence type="ECO:0000256" key="1">
    <source>
        <dbReference type="SAM" id="Phobius"/>
    </source>
</evidence>
<keyword evidence="1" id="KW-1133">Transmembrane helix</keyword>
<evidence type="ECO:0000313" key="2">
    <source>
        <dbReference type="EMBL" id="MBW6410700.1"/>
    </source>
</evidence>
<reference evidence="2 3" key="1">
    <citation type="submission" date="2021-07" db="EMBL/GenBank/DDBJ databases">
        <title>Clostridium weizhouense sp. nov., an anaerobic bacterium isolated from activated sludge of Petroleum wastewater.</title>
        <authorList>
            <person name="Li Q."/>
        </authorList>
    </citation>
    <scope>NUCLEOTIDE SEQUENCE [LARGE SCALE GENOMIC DNA]</scope>
    <source>
        <strain evidence="2 3">YB-6</strain>
    </source>
</reference>
<keyword evidence="1" id="KW-0812">Transmembrane</keyword>
<dbReference type="RefSeq" id="WP_219780168.1">
    <property type="nucleotide sequence ID" value="NZ_JAHXPT010000009.1"/>
</dbReference>
<proteinExistence type="predicted"/>
<organism evidence="2 3">
    <name type="scientific">Clostridium weizhouense</name>
    <dbReference type="NCBI Taxonomy" id="2859781"/>
    <lineage>
        <taxon>Bacteria</taxon>
        <taxon>Bacillati</taxon>
        <taxon>Bacillota</taxon>
        <taxon>Clostridia</taxon>
        <taxon>Eubacteriales</taxon>
        <taxon>Clostridiaceae</taxon>
        <taxon>Clostridium</taxon>
    </lineage>
</organism>
<gene>
    <name evidence="2" type="ORF">KYD98_11410</name>
</gene>
<dbReference type="Proteomes" id="UP001519921">
    <property type="component" value="Unassembled WGS sequence"/>
</dbReference>
<protein>
    <submittedName>
        <fullName evidence="2">Uncharacterized protein</fullName>
    </submittedName>
</protein>
<name>A0ABS7AT99_9CLOT</name>
<keyword evidence="3" id="KW-1185">Reference proteome</keyword>
<dbReference type="EMBL" id="JAHXPT010000009">
    <property type="protein sequence ID" value="MBW6410700.1"/>
    <property type="molecule type" value="Genomic_DNA"/>
</dbReference>
<evidence type="ECO:0000313" key="3">
    <source>
        <dbReference type="Proteomes" id="UP001519921"/>
    </source>
</evidence>